<dbReference type="SUPFAM" id="SSF50969">
    <property type="entry name" value="YVTN repeat-like/Quinoprotein amine dehydrogenase"/>
    <property type="match status" value="1"/>
</dbReference>
<keyword evidence="1" id="KW-0812">Transmembrane</keyword>
<dbReference type="Proteomes" id="UP000660745">
    <property type="component" value="Unassembled WGS sequence"/>
</dbReference>
<dbReference type="AlphaFoldDB" id="A0A918AE49"/>
<accession>A0A918AE49</accession>
<comment type="caution">
    <text evidence="2">The sequence shown here is derived from an EMBL/GenBank/DDBJ whole genome shotgun (WGS) entry which is preliminary data.</text>
</comment>
<dbReference type="EMBL" id="BMNK01000014">
    <property type="protein sequence ID" value="GGP13577.1"/>
    <property type="molecule type" value="Genomic_DNA"/>
</dbReference>
<proteinExistence type="predicted"/>
<feature type="transmembrane region" description="Helical" evidence="1">
    <location>
        <begin position="127"/>
        <end position="148"/>
    </location>
</feature>
<reference evidence="2" key="2">
    <citation type="submission" date="2020-09" db="EMBL/GenBank/DDBJ databases">
        <authorList>
            <person name="Sun Q."/>
            <person name="Zhou Y."/>
        </authorList>
    </citation>
    <scope>NUCLEOTIDE SEQUENCE</scope>
    <source>
        <strain evidence="2">CGMCC 4.7430</strain>
    </source>
</reference>
<evidence type="ECO:0000256" key="1">
    <source>
        <dbReference type="SAM" id="Phobius"/>
    </source>
</evidence>
<protein>
    <submittedName>
        <fullName evidence="2">Uncharacterized protein</fullName>
    </submittedName>
</protein>
<name>A0A918AE49_9ACTN</name>
<dbReference type="RefSeq" id="WP_189142644.1">
    <property type="nucleotide sequence ID" value="NZ_BMNK01000014.1"/>
</dbReference>
<reference evidence="2" key="1">
    <citation type="journal article" date="2014" name="Int. J. Syst. Evol. Microbiol.">
        <title>Complete genome sequence of Corynebacterium casei LMG S-19264T (=DSM 44701T), isolated from a smear-ripened cheese.</title>
        <authorList>
            <consortium name="US DOE Joint Genome Institute (JGI-PGF)"/>
            <person name="Walter F."/>
            <person name="Albersmeier A."/>
            <person name="Kalinowski J."/>
            <person name="Ruckert C."/>
        </authorList>
    </citation>
    <scope>NUCLEOTIDE SEQUENCE</scope>
    <source>
        <strain evidence="2">CGMCC 4.7430</strain>
    </source>
</reference>
<evidence type="ECO:0000313" key="3">
    <source>
        <dbReference type="Proteomes" id="UP000660745"/>
    </source>
</evidence>
<keyword evidence="3" id="KW-1185">Reference proteome</keyword>
<organism evidence="2 3">
    <name type="scientific">Nonomuraea glycinis</name>
    <dbReference type="NCBI Taxonomy" id="2047744"/>
    <lineage>
        <taxon>Bacteria</taxon>
        <taxon>Bacillati</taxon>
        <taxon>Actinomycetota</taxon>
        <taxon>Actinomycetes</taxon>
        <taxon>Streptosporangiales</taxon>
        <taxon>Streptosporangiaceae</taxon>
        <taxon>Nonomuraea</taxon>
    </lineage>
</organism>
<dbReference type="InterPro" id="IPR011044">
    <property type="entry name" value="Quino_amine_DH_bsu"/>
</dbReference>
<keyword evidence="1" id="KW-0472">Membrane</keyword>
<sequence>MIPWAAALIAILMAAMPVTREQLTRFAELTGLSVTETNARRIVAHFADLRRWRLVALVLTAPLTGLTNDPSYLVLGWCAVSVFRDVRLPARVLHMRDDMTMYRGAWLLGLLGAVVAGGYALDNQGVTPAFLAHAVIGIVVAAAVPLAARKLSAVPEPSDDIARAELALDHWSSRALYLSGTAIVLSSALLAPWQPPKDDAHEYTMPMTFSEGMAAFTTVDAYKEPTCAWVDQVDAPCRSWRVNGEPFPQAAPYVIRKGGAPQAAPFARSPDKKAVVYLTRRDRRMVYQDAAVVHPLTGSLADSALPTVTFHGQSRYVALARDGATITDTKTWATTSIPGVRRVHDLNASGIVATTATQVLVVDHRGTTRLSLPFGNASDLYDLRADGRKLAIIQGGSRVDTFTVATGEKVSSVVPRFPGDDYVEVSLGWSENNRLLVRGGLTEHVYEVNLATGELRRHRK</sequence>
<feature type="transmembrane region" description="Helical" evidence="1">
    <location>
        <begin position="104"/>
        <end position="121"/>
    </location>
</feature>
<evidence type="ECO:0000313" key="2">
    <source>
        <dbReference type="EMBL" id="GGP13577.1"/>
    </source>
</evidence>
<keyword evidence="1" id="KW-1133">Transmembrane helix</keyword>
<gene>
    <name evidence="2" type="ORF">GCM10012278_65900</name>
</gene>